<dbReference type="HAMAP" id="MF_00037">
    <property type="entry name" value="MurB"/>
    <property type="match status" value="1"/>
</dbReference>
<dbReference type="Gene3D" id="3.90.78.10">
    <property type="entry name" value="UDP-N-acetylenolpyruvoylglucosamine reductase, C-terminal domain"/>
    <property type="match status" value="1"/>
</dbReference>
<dbReference type="UniPathway" id="UPA00219"/>
<dbReference type="GO" id="GO:0051301">
    <property type="term" value="P:cell division"/>
    <property type="evidence" value="ECO:0007669"/>
    <property type="project" value="UniProtKB-KW"/>
</dbReference>
<evidence type="ECO:0000256" key="10">
    <source>
        <dbReference type="ARBA" id="ARBA00022960"/>
    </source>
</evidence>
<evidence type="ECO:0000256" key="2">
    <source>
        <dbReference type="ARBA" id="ARBA00003921"/>
    </source>
</evidence>
<evidence type="ECO:0000259" key="17">
    <source>
        <dbReference type="PROSITE" id="PS51387"/>
    </source>
</evidence>
<feature type="active site" evidence="16">
    <location>
        <position position="216"/>
    </location>
</feature>
<comment type="function">
    <text evidence="2 16">Cell wall formation.</text>
</comment>
<dbReference type="EC" id="1.3.1.98" evidence="16"/>
<protein>
    <recommendedName>
        <fullName evidence="16">UDP-N-acetylenolpyruvoylglucosamine reductase</fullName>
        <ecNumber evidence="16">1.3.1.98</ecNumber>
    </recommendedName>
    <alternativeName>
        <fullName evidence="16">UDP-N-acetylmuramate dehydrogenase</fullName>
    </alternativeName>
</protein>
<evidence type="ECO:0000256" key="15">
    <source>
        <dbReference type="ARBA" id="ARBA00048914"/>
    </source>
</evidence>
<evidence type="ECO:0000256" key="12">
    <source>
        <dbReference type="ARBA" id="ARBA00023002"/>
    </source>
</evidence>
<keyword evidence="10 16" id="KW-0133">Cell shape</keyword>
<keyword evidence="9 16" id="KW-0521">NADP</keyword>
<evidence type="ECO:0000313" key="19">
    <source>
        <dbReference type="Proteomes" id="UP000033858"/>
    </source>
</evidence>
<keyword evidence="11 16" id="KW-0573">Peptidoglycan synthesis</keyword>
<dbReference type="Proteomes" id="UP000033858">
    <property type="component" value="Unassembled WGS sequence"/>
</dbReference>
<dbReference type="PATRIC" id="fig|1618577.3.peg.98"/>
<keyword evidence="13 16" id="KW-0131">Cell cycle</keyword>
<organism evidence="18 19">
    <name type="scientific">Candidatus Woesebacteria bacterium GW2011_GWB1_41_10</name>
    <dbReference type="NCBI Taxonomy" id="1618577"/>
    <lineage>
        <taxon>Bacteria</taxon>
        <taxon>Candidatus Woeseibacteriota</taxon>
    </lineage>
</organism>
<reference evidence="18 19" key="1">
    <citation type="journal article" date="2015" name="Nature">
        <title>rRNA introns, odd ribosomes, and small enigmatic genomes across a large radiation of phyla.</title>
        <authorList>
            <person name="Brown C.T."/>
            <person name="Hug L.A."/>
            <person name="Thomas B.C."/>
            <person name="Sharon I."/>
            <person name="Castelle C.J."/>
            <person name="Singh A."/>
            <person name="Wilkins M.J."/>
            <person name="Williams K.H."/>
            <person name="Banfield J.F."/>
        </authorList>
    </citation>
    <scope>NUCLEOTIDE SEQUENCE [LARGE SCALE GENOMIC DNA]</scope>
</reference>
<keyword evidence="12 16" id="KW-0560">Oxidoreductase</keyword>
<dbReference type="SUPFAM" id="SSF56194">
    <property type="entry name" value="Uridine diphospho-N-Acetylenolpyruvylglucosamine reductase, MurB, C-terminal domain"/>
    <property type="match status" value="1"/>
</dbReference>
<feature type="active site" evidence="16">
    <location>
        <position position="404"/>
    </location>
</feature>
<comment type="subcellular location">
    <subcellularLocation>
        <location evidence="3 16">Cytoplasm</location>
    </subcellularLocation>
</comment>
<dbReference type="GO" id="GO:0008762">
    <property type="term" value="F:UDP-N-acetylmuramate dehydrogenase activity"/>
    <property type="evidence" value="ECO:0007669"/>
    <property type="project" value="UniProtKB-UniRule"/>
</dbReference>
<dbReference type="InterPro" id="IPR016169">
    <property type="entry name" value="FAD-bd_PCMH_sub2"/>
</dbReference>
<dbReference type="InterPro" id="IPR003170">
    <property type="entry name" value="MurB"/>
</dbReference>
<dbReference type="NCBIfam" id="NF000755">
    <property type="entry name" value="PRK00046.1"/>
    <property type="match status" value="1"/>
</dbReference>
<comment type="catalytic activity">
    <reaction evidence="15 16">
        <text>UDP-N-acetyl-alpha-D-muramate + NADP(+) = UDP-N-acetyl-3-O-(1-carboxyvinyl)-alpha-D-glucosamine + NADPH + H(+)</text>
        <dbReference type="Rhea" id="RHEA:12248"/>
        <dbReference type="ChEBI" id="CHEBI:15378"/>
        <dbReference type="ChEBI" id="CHEBI:57783"/>
        <dbReference type="ChEBI" id="CHEBI:58349"/>
        <dbReference type="ChEBI" id="CHEBI:68483"/>
        <dbReference type="ChEBI" id="CHEBI:70757"/>
        <dbReference type="EC" id="1.3.1.98"/>
    </reaction>
</comment>
<comment type="caution">
    <text evidence="18">The sequence shown here is derived from an EMBL/GenBank/DDBJ whole genome shotgun (WGS) entry which is preliminary data.</text>
</comment>
<sequence>MASRVFSIFPPRILRQKLVCNQISIKFKHNYTFILKSIIKMSIFVKVYNQSMADINANYSLKGINAFKLDISATECVEINKIEDLGQIRKNHFVKVNNFIVLGEGTNTLFTKDFNGLVLKMNIVGVSKIKETKNNVILEIGAGESWIKLVEYAVKNNWGGLENLSYIPGKVGAAPVQNIAAYGQNFDEIFDSLRAFDIQTGKIKTFDKQSCKFGYRTSIFKLPEYKKYVIVSVRIRLRKNARINTEYHSRYESLLGELSSLAESPYTIQDVHKAVLSIRKRKLPDWKKVGTAGSFFINPVISKEKLRKIQTITPDVQYYPIDELTYPKSDDPKFKHSDYVKIAAGWLFEELGWRGKKIGDVGTSPNHALVVINYGGASPTNVVEFTNKMKNKFKERYGVTLKSEVNII</sequence>
<dbReference type="InterPro" id="IPR016167">
    <property type="entry name" value="FAD-bd_PCMH_sub1"/>
</dbReference>
<evidence type="ECO:0000313" key="18">
    <source>
        <dbReference type="EMBL" id="KKR87444.1"/>
    </source>
</evidence>
<dbReference type="Pfam" id="PF02873">
    <property type="entry name" value="MurB_C"/>
    <property type="match status" value="1"/>
</dbReference>
<dbReference type="InterPro" id="IPR016166">
    <property type="entry name" value="FAD-bd_PCMH"/>
</dbReference>
<name>A0A0G0UET2_9BACT</name>
<dbReference type="Gene3D" id="3.30.43.10">
    <property type="entry name" value="Uridine Diphospho-n-acetylenolpyruvylglucosamine Reductase, domain 2"/>
    <property type="match status" value="1"/>
</dbReference>
<evidence type="ECO:0000256" key="11">
    <source>
        <dbReference type="ARBA" id="ARBA00022984"/>
    </source>
</evidence>
<evidence type="ECO:0000256" key="6">
    <source>
        <dbReference type="ARBA" id="ARBA00022618"/>
    </source>
</evidence>
<comment type="pathway">
    <text evidence="4 16">Cell wall biogenesis; peptidoglycan biosynthesis.</text>
</comment>
<dbReference type="Gene3D" id="3.30.465.10">
    <property type="match status" value="1"/>
</dbReference>
<accession>A0A0G0UET2</accession>
<evidence type="ECO:0000256" key="1">
    <source>
        <dbReference type="ARBA" id="ARBA00001974"/>
    </source>
</evidence>
<feature type="active site" description="Proton donor" evidence="16">
    <location>
        <position position="294"/>
    </location>
</feature>
<dbReference type="InterPro" id="IPR036318">
    <property type="entry name" value="FAD-bd_PCMH-like_sf"/>
</dbReference>
<dbReference type="SUPFAM" id="SSF56176">
    <property type="entry name" value="FAD-binding/transporter-associated domain-like"/>
    <property type="match status" value="1"/>
</dbReference>
<dbReference type="GO" id="GO:0009252">
    <property type="term" value="P:peptidoglycan biosynthetic process"/>
    <property type="evidence" value="ECO:0007669"/>
    <property type="project" value="UniProtKB-UniRule"/>
</dbReference>
<dbReference type="NCBIfam" id="TIGR00179">
    <property type="entry name" value="murB"/>
    <property type="match status" value="1"/>
</dbReference>
<keyword evidence="7 16" id="KW-0285">Flavoprotein</keyword>
<evidence type="ECO:0000256" key="3">
    <source>
        <dbReference type="ARBA" id="ARBA00004496"/>
    </source>
</evidence>
<dbReference type="InterPro" id="IPR011601">
    <property type="entry name" value="MurB_C"/>
</dbReference>
<keyword evidence="5 16" id="KW-0963">Cytoplasm</keyword>
<proteinExistence type="inferred from homology"/>
<dbReference type="GO" id="GO:0071949">
    <property type="term" value="F:FAD binding"/>
    <property type="evidence" value="ECO:0007669"/>
    <property type="project" value="InterPro"/>
</dbReference>
<evidence type="ECO:0000256" key="8">
    <source>
        <dbReference type="ARBA" id="ARBA00022827"/>
    </source>
</evidence>
<dbReference type="PANTHER" id="PTHR21071">
    <property type="entry name" value="UDP-N-ACETYLENOLPYRUVOYLGLUCOSAMINE REDUCTASE"/>
    <property type="match status" value="1"/>
</dbReference>
<keyword evidence="6 16" id="KW-0132">Cell division</keyword>
<evidence type="ECO:0000256" key="16">
    <source>
        <dbReference type="HAMAP-Rule" id="MF_00037"/>
    </source>
</evidence>
<dbReference type="PROSITE" id="PS51387">
    <property type="entry name" value="FAD_PCMH"/>
    <property type="match status" value="1"/>
</dbReference>
<dbReference type="InterPro" id="IPR036635">
    <property type="entry name" value="MurB_C_sf"/>
</dbReference>
<dbReference type="GO" id="GO:0005829">
    <property type="term" value="C:cytosol"/>
    <property type="evidence" value="ECO:0007669"/>
    <property type="project" value="TreeGrafter"/>
</dbReference>
<keyword evidence="14 16" id="KW-0961">Cell wall biogenesis/degradation</keyword>
<keyword evidence="8 16" id="KW-0274">FAD</keyword>
<dbReference type="Pfam" id="PF01565">
    <property type="entry name" value="FAD_binding_4"/>
    <property type="match status" value="1"/>
</dbReference>
<dbReference type="GO" id="GO:0071555">
    <property type="term" value="P:cell wall organization"/>
    <property type="evidence" value="ECO:0007669"/>
    <property type="project" value="UniProtKB-KW"/>
</dbReference>
<evidence type="ECO:0000256" key="4">
    <source>
        <dbReference type="ARBA" id="ARBA00004752"/>
    </source>
</evidence>
<evidence type="ECO:0000256" key="5">
    <source>
        <dbReference type="ARBA" id="ARBA00022490"/>
    </source>
</evidence>
<dbReference type="AlphaFoldDB" id="A0A0G0UET2"/>
<evidence type="ECO:0000256" key="13">
    <source>
        <dbReference type="ARBA" id="ARBA00023306"/>
    </source>
</evidence>
<dbReference type="GO" id="GO:0008360">
    <property type="term" value="P:regulation of cell shape"/>
    <property type="evidence" value="ECO:0007669"/>
    <property type="project" value="UniProtKB-KW"/>
</dbReference>
<gene>
    <name evidence="16" type="primary">murB</name>
    <name evidence="18" type="ORF">UU32_C0005G0003</name>
</gene>
<comment type="similarity">
    <text evidence="16">Belongs to the MurB family.</text>
</comment>
<evidence type="ECO:0000256" key="14">
    <source>
        <dbReference type="ARBA" id="ARBA00023316"/>
    </source>
</evidence>
<comment type="cofactor">
    <cofactor evidence="1 16">
        <name>FAD</name>
        <dbReference type="ChEBI" id="CHEBI:57692"/>
    </cofactor>
</comment>
<evidence type="ECO:0000256" key="7">
    <source>
        <dbReference type="ARBA" id="ARBA00022630"/>
    </source>
</evidence>
<dbReference type="EMBL" id="LCAE01000005">
    <property type="protein sequence ID" value="KKR87444.1"/>
    <property type="molecule type" value="Genomic_DNA"/>
</dbReference>
<evidence type="ECO:0000256" key="9">
    <source>
        <dbReference type="ARBA" id="ARBA00022857"/>
    </source>
</evidence>
<dbReference type="PANTHER" id="PTHR21071:SF4">
    <property type="entry name" value="UDP-N-ACETYLENOLPYRUVOYLGLUCOSAMINE REDUCTASE"/>
    <property type="match status" value="1"/>
</dbReference>
<dbReference type="InterPro" id="IPR006094">
    <property type="entry name" value="Oxid_FAD_bind_N"/>
</dbReference>
<feature type="domain" description="FAD-binding PCMH-type" evidence="17">
    <location>
        <begin position="69"/>
        <end position="240"/>
    </location>
</feature>